<dbReference type="Pfam" id="PF01638">
    <property type="entry name" value="HxlR"/>
    <property type="match status" value="1"/>
</dbReference>
<dbReference type="InterPro" id="IPR036388">
    <property type="entry name" value="WH-like_DNA-bd_sf"/>
</dbReference>
<dbReference type="InterPro" id="IPR036390">
    <property type="entry name" value="WH_DNA-bd_sf"/>
</dbReference>
<evidence type="ECO:0000256" key="2">
    <source>
        <dbReference type="ARBA" id="ARBA00023125"/>
    </source>
</evidence>
<dbReference type="Gene3D" id="1.10.10.10">
    <property type="entry name" value="Winged helix-like DNA-binding domain superfamily/Winged helix DNA-binding domain"/>
    <property type="match status" value="1"/>
</dbReference>
<gene>
    <name evidence="5" type="ORF">GK108_30885</name>
</gene>
<dbReference type="RefSeq" id="WP_163955457.1">
    <property type="nucleotide sequence ID" value="NZ_JAAFZH010000034.1"/>
</dbReference>
<keyword evidence="6" id="KW-1185">Reference proteome</keyword>
<evidence type="ECO:0000313" key="6">
    <source>
        <dbReference type="Proteomes" id="UP000474175"/>
    </source>
</evidence>
<sequence>MTTSDTRDLPVEPDLLLIRKALSMICGKWRLYIILVLGEQTLRYSQLGEQLLNVSEKVLADELKALVALGVLHRTIYAEIPPRVEYTLTEKGRSALPLLMQIQQIGQLIS</sequence>
<dbReference type="InterPro" id="IPR002577">
    <property type="entry name" value="HTH_HxlR"/>
</dbReference>
<accession>A0A6L9LFE5</accession>
<name>A0A6L9LFE5_9BACT</name>
<evidence type="ECO:0000259" key="4">
    <source>
        <dbReference type="PROSITE" id="PS51118"/>
    </source>
</evidence>
<dbReference type="EMBL" id="JAAFZH010000034">
    <property type="protein sequence ID" value="NDU99325.1"/>
    <property type="molecule type" value="Genomic_DNA"/>
</dbReference>
<dbReference type="SUPFAM" id="SSF46785">
    <property type="entry name" value="Winged helix' DNA-binding domain"/>
    <property type="match status" value="1"/>
</dbReference>
<proteinExistence type="predicted"/>
<dbReference type="PANTHER" id="PTHR33204">
    <property type="entry name" value="TRANSCRIPTIONAL REGULATOR, MARR FAMILY"/>
    <property type="match status" value="1"/>
</dbReference>
<keyword evidence="2" id="KW-0238">DNA-binding</keyword>
<comment type="caution">
    <text evidence="5">The sequence shown here is derived from an EMBL/GenBank/DDBJ whole genome shotgun (WGS) entry which is preliminary data.</text>
</comment>
<evidence type="ECO:0000256" key="3">
    <source>
        <dbReference type="ARBA" id="ARBA00023163"/>
    </source>
</evidence>
<keyword evidence="1" id="KW-0805">Transcription regulation</keyword>
<evidence type="ECO:0000256" key="1">
    <source>
        <dbReference type="ARBA" id="ARBA00023015"/>
    </source>
</evidence>
<feature type="domain" description="HTH hxlR-type" evidence="4">
    <location>
        <begin position="12"/>
        <end position="110"/>
    </location>
</feature>
<organism evidence="5 6">
    <name type="scientific">Spirosoma terrae</name>
    <dbReference type="NCBI Taxonomy" id="1968276"/>
    <lineage>
        <taxon>Bacteria</taxon>
        <taxon>Pseudomonadati</taxon>
        <taxon>Bacteroidota</taxon>
        <taxon>Cytophagia</taxon>
        <taxon>Cytophagales</taxon>
        <taxon>Cytophagaceae</taxon>
        <taxon>Spirosoma</taxon>
    </lineage>
</organism>
<evidence type="ECO:0000313" key="5">
    <source>
        <dbReference type="EMBL" id="NDU99325.1"/>
    </source>
</evidence>
<dbReference type="Proteomes" id="UP000474175">
    <property type="component" value="Unassembled WGS sequence"/>
</dbReference>
<keyword evidence="3" id="KW-0804">Transcription</keyword>
<reference evidence="5 6" key="1">
    <citation type="submission" date="2020-02" db="EMBL/GenBank/DDBJ databases">
        <title>Draft genome sequence of two Spirosoma agri KCTC 52727 and Spirosoma terrae KCTC 52035.</title>
        <authorList>
            <person name="Rojas J."/>
            <person name="Ambika Manirajan B."/>
            <person name="Suarez C."/>
            <person name="Ratering S."/>
            <person name="Schnell S."/>
        </authorList>
    </citation>
    <scope>NUCLEOTIDE SEQUENCE [LARGE SCALE GENOMIC DNA]</scope>
    <source>
        <strain evidence="5 6">KCTC 52035</strain>
    </source>
</reference>
<dbReference type="GO" id="GO:0003677">
    <property type="term" value="F:DNA binding"/>
    <property type="evidence" value="ECO:0007669"/>
    <property type="project" value="UniProtKB-KW"/>
</dbReference>
<protein>
    <submittedName>
        <fullName evidence="5">Helix-turn-helix transcriptional regulator</fullName>
    </submittedName>
</protein>
<dbReference type="AlphaFoldDB" id="A0A6L9LFE5"/>
<dbReference type="PROSITE" id="PS51118">
    <property type="entry name" value="HTH_HXLR"/>
    <property type="match status" value="1"/>
</dbReference>